<feature type="compositionally biased region" description="Low complexity" evidence="4">
    <location>
        <begin position="959"/>
        <end position="971"/>
    </location>
</feature>
<feature type="region of interest" description="Disordered" evidence="4">
    <location>
        <begin position="264"/>
        <end position="472"/>
    </location>
</feature>
<dbReference type="PANTHER" id="PTHR14296:SF3">
    <property type="entry name" value="DIKAR, ISOFORM F"/>
    <property type="match status" value="1"/>
</dbReference>
<evidence type="ECO:0000313" key="7">
    <source>
        <dbReference type="Proteomes" id="UP000298030"/>
    </source>
</evidence>
<reference evidence="6 7" key="1">
    <citation type="journal article" date="2019" name="Nat. Ecol. Evol.">
        <title>Megaphylogeny resolves global patterns of mushroom evolution.</title>
        <authorList>
            <person name="Varga T."/>
            <person name="Krizsan K."/>
            <person name="Foldi C."/>
            <person name="Dima B."/>
            <person name="Sanchez-Garcia M."/>
            <person name="Sanchez-Ramirez S."/>
            <person name="Szollosi G.J."/>
            <person name="Szarkandi J.G."/>
            <person name="Papp V."/>
            <person name="Albert L."/>
            <person name="Andreopoulos W."/>
            <person name="Angelini C."/>
            <person name="Antonin V."/>
            <person name="Barry K.W."/>
            <person name="Bougher N.L."/>
            <person name="Buchanan P."/>
            <person name="Buyck B."/>
            <person name="Bense V."/>
            <person name="Catcheside P."/>
            <person name="Chovatia M."/>
            <person name="Cooper J."/>
            <person name="Damon W."/>
            <person name="Desjardin D."/>
            <person name="Finy P."/>
            <person name="Geml J."/>
            <person name="Haridas S."/>
            <person name="Hughes K."/>
            <person name="Justo A."/>
            <person name="Karasinski D."/>
            <person name="Kautmanova I."/>
            <person name="Kiss B."/>
            <person name="Kocsube S."/>
            <person name="Kotiranta H."/>
            <person name="LaButti K.M."/>
            <person name="Lechner B.E."/>
            <person name="Liimatainen K."/>
            <person name="Lipzen A."/>
            <person name="Lukacs Z."/>
            <person name="Mihaltcheva S."/>
            <person name="Morgado L.N."/>
            <person name="Niskanen T."/>
            <person name="Noordeloos M.E."/>
            <person name="Ohm R.A."/>
            <person name="Ortiz-Santana B."/>
            <person name="Ovrebo C."/>
            <person name="Racz N."/>
            <person name="Riley R."/>
            <person name="Savchenko A."/>
            <person name="Shiryaev A."/>
            <person name="Soop K."/>
            <person name="Spirin V."/>
            <person name="Szebenyi C."/>
            <person name="Tomsovsky M."/>
            <person name="Tulloss R.E."/>
            <person name="Uehling J."/>
            <person name="Grigoriev I.V."/>
            <person name="Vagvolgyi C."/>
            <person name="Papp T."/>
            <person name="Martin F.M."/>
            <person name="Miettinen O."/>
            <person name="Hibbett D.S."/>
            <person name="Nagy L.G."/>
        </authorList>
    </citation>
    <scope>NUCLEOTIDE SEQUENCE [LARGE SCALE GENOMIC DNA]</scope>
    <source>
        <strain evidence="6 7">FP101781</strain>
    </source>
</reference>
<evidence type="ECO:0000256" key="1">
    <source>
        <dbReference type="ARBA" id="ARBA00022723"/>
    </source>
</evidence>
<feature type="compositionally biased region" description="Polar residues" evidence="4">
    <location>
        <begin position="895"/>
        <end position="910"/>
    </location>
</feature>
<dbReference type="InterPro" id="IPR019786">
    <property type="entry name" value="Zinc_finger_PHD-type_CS"/>
</dbReference>
<feature type="compositionally biased region" description="Basic and acidic residues" evidence="4">
    <location>
        <begin position="543"/>
        <end position="552"/>
    </location>
</feature>
<dbReference type="OrthoDB" id="303107at2759"/>
<dbReference type="Gene3D" id="3.30.40.10">
    <property type="entry name" value="Zinc/RING finger domain, C3HC4 (zinc finger)"/>
    <property type="match status" value="1"/>
</dbReference>
<feature type="compositionally biased region" description="Basic and acidic residues" evidence="4">
    <location>
        <begin position="162"/>
        <end position="176"/>
    </location>
</feature>
<keyword evidence="2" id="KW-0863">Zinc-finger</keyword>
<dbReference type="STRING" id="71717.A0A4Y7TKH3"/>
<feature type="region of interest" description="Disordered" evidence="4">
    <location>
        <begin position="111"/>
        <end position="195"/>
    </location>
</feature>
<keyword evidence="1" id="KW-0479">Metal-binding</keyword>
<feature type="compositionally biased region" description="Basic and acidic residues" evidence="4">
    <location>
        <begin position="333"/>
        <end position="356"/>
    </location>
</feature>
<feature type="compositionally biased region" description="Basic residues" evidence="4">
    <location>
        <begin position="288"/>
        <end position="297"/>
    </location>
</feature>
<feature type="region of interest" description="Disordered" evidence="4">
    <location>
        <begin position="735"/>
        <end position="764"/>
    </location>
</feature>
<feature type="domain" description="Zinc finger PHD-type" evidence="5">
    <location>
        <begin position="670"/>
        <end position="727"/>
    </location>
</feature>
<proteinExistence type="predicted"/>
<feature type="region of interest" description="Disordered" evidence="4">
    <location>
        <begin position="881"/>
        <end position="920"/>
    </location>
</feature>
<feature type="compositionally biased region" description="Polar residues" evidence="4">
    <location>
        <begin position="938"/>
        <end position="948"/>
    </location>
</feature>
<evidence type="ECO:0000259" key="5">
    <source>
        <dbReference type="SMART" id="SM00249"/>
    </source>
</evidence>
<feature type="compositionally biased region" description="Basic residues" evidence="4">
    <location>
        <begin position="306"/>
        <end position="316"/>
    </location>
</feature>
<dbReference type="PANTHER" id="PTHR14296">
    <property type="entry name" value="REMODELING AND SPACING FACTOR 1"/>
    <property type="match status" value="1"/>
</dbReference>
<dbReference type="AlphaFoldDB" id="A0A4Y7TKH3"/>
<feature type="compositionally biased region" description="Low complexity" evidence="4">
    <location>
        <begin position="357"/>
        <end position="373"/>
    </location>
</feature>
<dbReference type="Proteomes" id="UP000298030">
    <property type="component" value="Unassembled WGS sequence"/>
</dbReference>
<gene>
    <name evidence="6" type="ORF">FA13DRAFT_1481153</name>
</gene>
<feature type="region of interest" description="Disordered" evidence="4">
    <location>
        <begin position="531"/>
        <end position="661"/>
    </location>
</feature>
<feature type="compositionally biased region" description="Basic and acidic residues" evidence="4">
    <location>
        <begin position="559"/>
        <end position="603"/>
    </location>
</feature>
<organism evidence="6 7">
    <name type="scientific">Coprinellus micaceus</name>
    <name type="common">Glistening ink-cap mushroom</name>
    <name type="synonym">Coprinus micaceus</name>
    <dbReference type="NCBI Taxonomy" id="71717"/>
    <lineage>
        <taxon>Eukaryota</taxon>
        <taxon>Fungi</taxon>
        <taxon>Dikarya</taxon>
        <taxon>Basidiomycota</taxon>
        <taxon>Agaricomycotina</taxon>
        <taxon>Agaricomycetes</taxon>
        <taxon>Agaricomycetidae</taxon>
        <taxon>Agaricales</taxon>
        <taxon>Agaricineae</taxon>
        <taxon>Psathyrellaceae</taxon>
        <taxon>Coprinellus</taxon>
    </lineage>
</organism>
<dbReference type="InterPro" id="IPR013083">
    <property type="entry name" value="Znf_RING/FYVE/PHD"/>
</dbReference>
<dbReference type="GO" id="GO:0008270">
    <property type="term" value="F:zinc ion binding"/>
    <property type="evidence" value="ECO:0007669"/>
    <property type="project" value="UniProtKB-KW"/>
</dbReference>
<dbReference type="InterPro" id="IPR011011">
    <property type="entry name" value="Znf_FYVE_PHD"/>
</dbReference>
<dbReference type="Pfam" id="PF00628">
    <property type="entry name" value="PHD"/>
    <property type="match status" value="1"/>
</dbReference>
<dbReference type="InterPro" id="IPR019787">
    <property type="entry name" value="Znf_PHD-finger"/>
</dbReference>
<evidence type="ECO:0000256" key="3">
    <source>
        <dbReference type="ARBA" id="ARBA00022833"/>
    </source>
</evidence>
<evidence type="ECO:0000256" key="2">
    <source>
        <dbReference type="ARBA" id="ARBA00022771"/>
    </source>
</evidence>
<feature type="compositionally biased region" description="Basic residues" evidence="4">
    <location>
        <begin position="736"/>
        <end position="752"/>
    </location>
</feature>
<dbReference type="InterPro" id="IPR028938">
    <property type="entry name" value="Rsf1-like"/>
</dbReference>
<comment type="caution">
    <text evidence="6">The sequence shown here is derived from an EMBL/GenBank/DDBJ whole genome shotgun (WGS) entry which is preliminary data.</text>
</comment>
<dbReference type="SUPFAM" id="SSF57903">
    <property type="entry name" value="FYVE/PHD zinc finger"/>
    <property type="match status" value="1"/>
</dbReference>
<feature type="compositionally biased region" description="Acidic residues" evidence="4">
    <location>
        <begin position="604"/>
        <end position="619"/>
    </location>
</feature>
<dbReference type="CDD" id="cd15489">
    <property type="entry name" value="PHD_SF"/>
    <property type="match status" value="1"/>
</dbReference>
<keyword evidence="3" id="KW-0862">Zinc</keyword>
<feature type="region of interest" description="Disordered" evidence="4">
    <location>
        <begin position="812"/>
        <end position="837"/>
    </location>
</feature>
<feature type="compositionally biased region" description="Basic and acidic residues" evidence="4">
    <location>
        <begin position="636"/>
        <end position="650"/>
    </location>
</feature>
<protein>
    <recommendedName>
        <fullName evidence="5">Zinc finger PHD-type domain-containing protein</fullName>
    </recommendedName>
</protein>
<dbReference type="SMART" id="SM00249">
    <property type="entry name" value="PHD"/>
    <property type="match status" value="1"/>
</dbReference>
<dbReference type="InterPro" id="IPR001965">
    <property type="entry name" value="Znf_PHD"/>
</dbReference>
<dbReference type="GO" id="GO:0006355">
    <property type="term" value="P:regulation of DNA-templated transcription"/>
    <property type="evidence" value="ECO:0007669"/>
    <property type="project" value="InterPro"/>
</dbReference>
<dbReference type="GO" id="GO:0031213">
    <property type="term" value="C:RSF complex"/>
    <property type="evidence" value="ECO:0007669"/>
    <property type="project" value="InterPro"/>
</dbReference>
<feature type="compositionally biased region" description="Basic residues" evidence="4">
    <location>
        <begin position="651"/>
        <end position="661"/>
    </location>
</feature>
<accession>A0A4Y7TKH3</accession>
<feature type="compositionally biased region" description="Polar residues" evidence="4">
    <location>
        <begin position="119"/>
        <end position="133"/>
    </location>
</feature>
<dbReference type="EMBL" id="QPFP01000009">
    <property type="protein sequence ID" value="TEB34438.1"/>
    <property type="molecule type" value="Genomic_DNA"/>
</dbReference>
<name>A0A4Y7TKH3_COPMI</name>
<evidence type="ECO:0000256" key="4">
    <source>
        <dbReference type="SAM" id="MobiDB-lite"/>
    </source>
</evidence>
<dbReference type="PROSITE" id="PS01359">
    <property type="entry name" value="ZF_PHD_1"/>
    <property type="match status" value="1"/>
</dbReference>
<feature type="compositionally biased region" description="Basic and acidic residues" evidence="4">
    <location>
        <begin position="406"/>
        <end position="421"/>
    </location>
</feature>
<feature type="region of interest" description="Disordered" evidence="4">
    <location>
        <begin position="932"/>
        <end position="997"/>
    </location>
</feature>
<sequence>MPRRSSTRIAVSAAVAPDVPQVQLPLDPVSENFKNLRQHWKWAAFCQFYYVFFDLFNINDVSVEDIENDLIHGTDVFLPRIMQRLLFTLSYDRKISLDNWQNALRRQYDRRNPEANPLGSPSTVQTATNSRHTSVFKDEGEELDPEDHENKENGVEEGQEDAEAKDTTDTASKDEGATSPKATKMSERAASTTEERVTVDWSELTMDQKLESLHTVIEWQFQNPLRLRQLMKTDDEGATWRSEPVGYDKEANAYWLMGGNRLWIQRAPPKPPTRKRKRKAEPEPKSRGGAKSKRQRTSKSQSSTKSKAKTKAKPAPKAKEPPPTPTTGRSSRAAKEQAKVKLDAQAKALEEFKRETAGAAASSSTPGRATRSRQAASKPAPAPALTRQTAGTRISARLRGAQQDDEWQKIPDDWLADDKNAKTGLESDGEASELTELSDEEREEEPEEEPEEDQKEEEPEKEEEEPALPKADFIEWETLCVTLVEWETFPERFAKSTYYAEKAFYKLLTTVIVPEVVAELRAIDQKRRMEEALNHRKRSSRLATRENEKEAAKIAAQQRAEEEEKMSRTRRLEARQQREEAERLKREKAREERRLKRETRIVEQETEETPEEEEEEEEQPPPQPQQPEQRPKRAATKREHDVPQAKAEPRKRVRSQTKKTAKANDDWELNCEVCGMTGKNLDDGKPMMCCGLCNKWQHIPCHDSRDARMGHPKRDWNKIDFFCARCLATKANGAHSAHHSSSSHRYQQHNHAHGGTNGVSHVGQLPYGQVAGQQSSWQPPAVSYNLKPAASGAQGYPEPSAYAQSYLAPTSSVRSSTYGHHPGHAQQHTASVHGQGYGGHGQGYGAAAYGGGNISFSHYQPQERVFTSEAERAAHHGQQNSYYRMNGHNGYGYPHQQTYPSQQHGWTGSGSHHYASGTQSYPASSAAASMSHRPAAYDSSSAQRSTYDSLARDAQAYRQQQQPMPVQGQTPVPAPPVPTTANGHYDRGAASYPPPAA</sequence>
<feature type="compositionally biased region" description="Acidic residues" evidence="4">
    <location>
        <begin position="427"/>
        <end position="466"/>
    </location>
</feature>
<evidence type="ECO:0000313" key="6">
    <source>
        <dbReference type="EMBL" id="TEB34438.1"/>
    </source>
</evidence>
<keyword evidence="7" id="KW-1185">Reference proteome</keyword>